<accession>A0A067GQJ4</accession>
<evidence type="ECO:0000256" key="7">
    <source>
        <dbReference type="ARBA" id="ARBA00023180"/>
    </source>
</evidence>
<evidence type="ECO:0000256" key="2">
    <source>
        <dbReference type="ARBA" id="ARBA00009748"/>
    </source>
</evidence>
<evidence type="ECO:0000256" key="5">
    <source>
        <dbReference type="ARBA" id="ARBA00022729"/>
    </source>
</evidence>
<dbReference type="InterPro" id="IPR036312">
    <property type="entry name" value="Bifun_inhib/LTP/seed_sf"/>
</dbReference>
<dbReference type="PaxDb" id="2711-XP_006484108.1"/>
<proteinExistence type="inferred from homology"/>
<evidence type="ECO:0000313" key="13">
    <source>
        <dbReference type="Proteomes" id="UP000027120"/>
    </source>
</evidence>
<dbReference type="eggNOG" id="ENOG502S13V">
    <property type="taxonomic scope" value="Eukaryota"/>
</dbReference>
<keyword evidence="3" id="KW-1003">Cell membrane</keyword>
<dbReference type="Proteomes" id="UP000027120">
    <property type="component" value="Unassembled WGS sequence"/>
</dbReference>
<dbReference type="InterPro" id="IPR016140">
    <property type="entry name" value="Bifunc_inhib/LTP/seed_store"/>
</dbReference>
<keyword evidence="4" id="KW-0336">GPI-anchor</keyword>
<gene>
    <name evidence="12" type="ORF">CISIN_1g029795mg</name>
</gene>
<evidence type="ECO:0000256" key="1">
    <source>
        <dbReference type="ARBA" id="ARBA00004609"/>
    </source>
</evidence>
<keyword evidence="6" id="KW-1015">Disulfide bond</keyword>
<keyword evidence="13" id="KW-1185">Reference proteome</keyword>
<dbReference type="GO" id="GO:0098552">
    <property type="term" value="C:side of membrane"/>
    <property type="evidence" value="ECO:0007669"/>
    <property type="project" value="UniProtKB-KW"/>
</dbReference>
<dbReference type="Gene3D" id="1.10.110.10">
    <property type="entry name" value="Plant lipid-transfer and hydrophobic proteins"/>
    <property type="match status" value="1"/>
</dbReference>
<keyword evidence="5 10" id="KW-0732">Signal</keyword>
<sequence length="187" mass="19410">MMGMKKGFLCGILFGFIALRVVTADDATNKECSEYLQKTMACLDFARGKITTPSKECCSAVKGIKDDDPKCLCYIIKEANGGEGDMVKNLGVQVPKLLQLPSACQLKNASTSLCPKLLGLSPSSPDAAIFTNTSSSATPTTPAAAGTSASDGSSGNMHGPYLLGPTVIIAMSIFFYAFPTGSASLCA</sequence>
<feature type="compositionally biased region" description="Low complexity" evidence="9">
    <location>
        <begin position="133"/>
        <end position="154"/>
    </location>
</feature>
<dbReference type="PANTHER" id="PTHR33044">
    <property type="entry name" value="BIFUNCTIONAL INHIBITOR/LIPID-TRANSFER PROTEIN/SEED STORAGE 2S ALBUMIN SUPERFAMILY PROTEIN-RELATED"/>
    <property type="match status" value="1"/>
</dbReference>
<evidence type="ECO:0000259" key="11">
    <source>
        <dbReference type="SMART" id="SM00499"/>
    </source>
</evidence>
<feature type="region of interest" description="Disordered" evidence="9">
    <location>
        <begin position="131"/>
        <end position="154"/>
    </location>
</feature>
<feature type="chain" id="PRO_5001638085" description="Bifunctional inhibitor/plant lipid transfer protein/seed storage helical domain-containing protein" evidence="10">
    <location>
        <begin position="25"/>
        <end position="187"/>
    </location>
</feature>
<dbReference type="SMR" id="A0A067GQJ4"/>
<dbReference type="AlphaFoldDB" id="A0A067GQJ4"/>
<evidence type="ECO:0000256" key="8">
    <source>
        <dbReference type="ARBA" id="ARBA00023288"/>
    </source>
</evidence>
<evidence type="ECO:0000313" key="12">
    <source>
        <dbReference type="EMBL" id="KDO81894.1"/>
    </source>
</evidence>
<feature type="signal peptide" evidence="10">
    <location>
        <begin position="1"/>
        <end position="24"/>
    </location>
</feature>
<comment type="similarity">
    <text evidence="2">Belongs to the plant LTP family.</text>
</comment>
<dbReference type="SUPFAM" id="SSF47699">
    <property type="entry name" value="Bifunctional inhibitor/lipid-transfer protein/seed storage 2S albumin"/>
    <property type="match status" value="1"/>
</dbReference>
<dbReference type="Pfam" id="PF14368">
    <property type="entry name" value="LTP_2"/>
    <property type="match status" value="1"/>
</dbReference>
<dbReference type="STRING" id="2711.A0A067GQJ4"/>
<evidence type="ECO:0000256" key="9">
    <source>
        <dbReference type="SAM" id="MobiDB-lite"/>
    </source>
</evidence>
<dbReference type="InterPro" id="IPR043325">
    <property type="entry name" value="LTSS"/>
</dbReference>
<organism evidence="12 13">
    <name type="scientific">Citrus sinensis</name>
    <name type="common">Sweet orange</name>
    <name type="synonym">Citrus aurantium var. sinensis</name>
    <dbReference type="NCBI Taxonomy" id="2711"/>
    <lineage>
        <taxon>Eukaryota</taxon>
        <taxon>Viridiplantae</taxon>
        <taxon>Streptophyta</taxon>
        <taxon>Embryophyta</taxon>
        <taxon>Tracheophyta</taxon>
        <taxon>Spermatophyta</taxon>
        <taxon>Magnoliopsida</taxon>
        <taxon>eudicotyledons</taxon>
        <taxon>Gunneridae</taxon>
        <taxon>Pentapetalae</taxon>
        <taxon>rosids</taxon>
        <taxon>malvids</taxon>
        <taxon>Sapindales</taxon>
        <taxon>Rutaceae</taxon>
        <taxon>Aurantioideae</taxon>
        <taxon>Citrus</taxon>
    </lineage>
</organism>
<keyword evidence="4" id="KW-0472">Membrane</keyword>
<protein>
    <recommendedName>
        <fullName evidence="11">Bifunctional inhibitor/plant lipid transfer protein/seed storage helical domain-containing protein</fullName>
    </recommendedName>
</protein>
<dbReference type="GO" id="GO:0005886">
    <property type="term" value="C:plasma membrane"/>
    <property type="evidence" value="ECO:0007669"/>
    <property type="project" value="UniProtKB-SubCell"/>
</dbReference>
<evidence type="ECO:0000256" key="3">
    <source>
        <dbReference type="ARBA" id="ARBA00022475"/>
    </source>
</evidence>
<dbReference type="SMART" id="SM00499">
    <property type="entry name" value="AAI"/>
    <property type="match status" value="1"/>
</dbReference>
<evidence type="ECO:0000256" key="6">
    <source>
        <dbReference type="ARBA" id="ARBA00023157"/>
    </source>
</evidence>
<keyword evidence="7" id="KW-0325">Glycoprotein</keyword>
<dbReference type="EMBL" id="KK784875">
    <property type="protein sequence ID" value="KDO81894.1"/>
    <property type="molecule type" value="Genomic_DNA"/>
</dbReference>
<comment type="subcellular location">
    <subcellularLocation>
        <location evidence="1">Cell membrane</location>
        <topology evidence="1">Lipid-anchor</topology>
        <topology evidence="1">GPI-anchor</topology>
    </subcellularLocation>
</comment>
<evidence type="ECO:0000256" key="10">
    <source>
        <dbReference type="SAM" id="SignalP"/>
    </source>
</evidence>
<name>A0A067GQJ4_CITSI</name>
<feature type="domain" description="Bifunctional inhibitor/plant lipid transfer protein/seed storage helical" evidence="11">
    <location>
        <begin position="32"/>
        <end position="114"/>
    </location>
</feature>
<reference evidence="12 13" key="1">
    <citation type="submission" date="2014-04" db="EMBL/GenBank/DDBJ databases">
        <authorList>
            <consortium name="International Citrus Genome Consortium"/>
            <person name="Gmitter F."/>
            <person name="Chen C."/>
            <person name="Farmerie W."/>
            <person name="Harkins T."/>
            <person name="Desany B."/>
            <person name="Mohiuddin M."/>
            <person name="Kodira C."/>
            <person name="Borodovsky M."/>
            <person name="Lomsadze A."/>
            <person name="Burns P."/>
            <person name="Jenkins J."/>
            <person name="Prochnik S."/>
            <person name="Shu S."/>
            <person name="Chapman J."/>
            <person name="Pitluck S."/>
            <person name="Schmutz J."/>
            <person name="Rokhsar D."/>
        </authorList>
    </citation>
    <scope>NUCLEOTIDE SEQUENCE</scope>
</reference>
<evidence type="ECO:0000256" key="4">
    <source>
        <dbReference type="ARBA" id="ARBA00022622"/>
    </source>
</evidence>
<dbReference type="CDD" id="cd00010">
    <property type="entry name" value="AAI_LTSS"/>
    <property type="match status" value="1"/>
</dbReference>
<keyword evidence="8" id="KW-0449">Lipoprotein</keyword>